<reference evidence="1 2" key="1">
    <citation type="submission" date="2019-06" db="EMBL/GenBank/DDBJ databases">
        <title>Sequencing the genomes of 1000 actinobacteria strains.</title>
        <authorList>
            <person name="Klenk H.-P."/>
        </authorList>
    </citation>
    <scope>NUCLEOTIDE SEQUENCE [LARGE SCALE GENOMIC DNA]</scope>
    <source>
        <strain evidence="1 2">DSM 41695</strain>
    </source>
</reference>
<gene>
    <name evidence="1" type="ORF">FHX78_116973</name>
</gene>
<organism evidence="1 2">
    <name type="scientific">Streptomyces capillispiralis</name>
    <dbReference type="NCBI Taxonomy" id="68182"/>
    <lineage>
        <taxon>Bacteria</taxon>
        <taxon>Bacillati</taxon>
        <taxon>Actinomycetota</taxon>
        <taxon>Actinomycetes</taxon>
        <taxon>Kitasatosporales</taxon>
        <taxon>Streptomycetaceae</taxon>
        <taxon>Streptomyces</taxon>
    </lineage>
</organism>
<evidence type="ECO:0000313" key="2">
    <source>
        <dbReference type="Proteomes" id="UP000316603"/>
    </source>
</evidence>
<dbReference type="RefSeq" id="WP_145871473.1">
    <property type="nucleotide sequence ID" value="NZ_BNCE01000022.1"/>
</dbReference>
<dbReference type="EMBL" id="VIWV01000001">
    <property type="protein sequence ID" value="TWF89924.1"/>
    <property type="molecule type" value="Genomic_DNA"/>
</dbReference>
<dbReference type="Proteomes" id="UP000316603">
    <property type="component" value="Unassembled WGS sequence"/>
</dbReference>
<dbReference type="OrthoDB" id="3504852at2"/>
<name>A0A561TS38_9ACTN</name>
<accession>A0A561TS38</accession>
<comment type="caution">
    <text evidence="1">The sequence shown here is derived from an EMBL/GenBank/DDBJ whole genome shotgun (WGS) entry which is preliminary data.</text>
</comment>
<protein>
    <submittedName>
        <fullName evidence="1">Uncharacterized protein</fullName>
    </submittedName>
</protein>
<keyword evidence="2" id="KW-1185">Reference proteome</keyword>
<sequence>MEKARSQRDGTVDVDFMTDCERQLRTPLDVWAGNLSSSLESISRDGWSQSRVRSAAAHMNLAALVVANAGDLPSAERLCRTQLTWLAQVASESGDVSVLGSAVQPWVNLGRLHVLTGSIEESLPHFRLAEHLRDRKPVRLGPCRIQADMWQPLVAAEPDLPDVLWNVFVLDQLKAHLRTGDPARALSAAVTLREAAPAGTYRYIVEGEIIALLRSSRAEDALQLVAQAGPATTSDEIAFLLHQIAAATSLRRSEDARRLATGLSAFVTQSDLPSAEPATFLRQLKQLAYLLERLGEPHYALAVHLHGMRTCHERMDEPLFLNFIEGALRLAPEHGSASHWRSAREDLLASSLYAEVRRRRGASAALDHPSLRELVVSVEATAARVGPYVPAV</sequence>
<dbReference type="AlphaFoldDB" id="A0A561TS38"/>
<evidence type="ECO:0000313" key="1">
    <source>
        <dbReference type="EMBL" id="TWF89924.1"/>
    </source>
</evidence>
<proteinExistence type="predicted"/>